<organism evidence="1 2">
    <name type="scientific">Microbacterium terricola</name>
    <dbReference type="NCBI Taxonomy" id="344163"/>
    <lineage>
        <taxon>Bacteria</taxon>
        <taxon>Bacillati</taxon>
        <taxon>Actinomycetota</taxon>
        <taxon>Actinomycetes</taxon>
        <taxon>Micrococcales</taxon>
        <taxon>Microbacteriaceae</taxon>
        <taxon>Microbacterium</taxon>
    </lineage>
</organism>
<dbReference type="EMBL" id="AP027141">
    <property type="protein sequence ID" value="BDV31310.1"/>
    <property type="molecule type" value="Genomic_DNA"/>
</dbReference>
<dbReference type="InterPro" id="IPR011200">
    <property type="entry name" value="UCP012608"/>
</dbReference>
<name>A0ABM8E0N8_9MICO</name>
<evidence type="ECO:0000313" key="1">
    <source>
        <dbReference type="EMBL" id="BDV31310.1"/>
    </source>
</evidence>
<dbReference type="Proteomes" id="UP001317779">
    <property type="component" value="Chromosome"/>
</dbReference>
<dbReference type="RefSeq" id="WP_263798102.1">
    <property type="nucleotide sequence ID" value="NZ_AP027141.1"/>
</dbReference>
<sequence length="329" mass="35172">MDHDLSAVADRYRRFAQTEAPGRSALYGEWAAGVAADVEIAGIIARIDAARRQPPLVFAVTRMLGAPESGYPAWAAWLRANADAVVRECGRRALQTNEPGRCAALLPALSAIRGPIALLELGASAGLCLYPDRYSYRYRGGPDLDPADGASTVVLEAEARGALPELRLPEVVWRAGVDLHPLDAADPDDRRFLTTLVWPGEDGRAERIAAALDIVAADPPLLIGGDATDPAVLDAAIALAPREARLVITTPGLLPHVPWAARERLFAHLREVDAEWVTIDPVGLHTQWEPAPAADLTGFVLGRNRRALAVVDPLGGFVEWRAGAEPVDG</sequence>
<evidence type="ECO:0000313" key="2">
    <source>
        <dbReference type="Proteomes" id="UP001317779"/>
    </source>
</evidence>
<proteinExistence type="predicted"/>
<dbReference type="Pfam" id="PF10094">
    <property type="entry name" value="DUF2332"/>
    <property type="match status" value="1"/>
</dbReference>
<gene>
    <name evidence="1" type="ORF">Microterr_19700</name>
</gene>
<protein>
    <recommendedName>
        <fullName evidence="3">DUF2332 domain-containing protein</fullName>
    </recommendedName>
</protein>
<keyword evidence="2" id="KW-1185">Reference proteome</keyword>
<evidence type="ECO:0008006" key="3">
    <source>
        <dbReference type="Google" id="ProtNLM"/>
    </source>
</evidence>
<reference evidence="1 2" key="1">
    <citation type="submission" date="2022-12" db="EMBL/GenBank/DDBJ databases">
        <title>Microbacterium terricola strain KV-448 chromosome, complete genome.</title>
        <authorList>
            <person name="Oshima T."/>
            <person name="Moriya T."/>
            <person name="Bessho Y."/>
        </authorList>
    </citation>
    <scope>NUCLEOTIDE SEQUENCE [LARGE SCALE GENOMIC DNA]</scope>
    <source>
        <strain evidence="1 2">KV-448</strain>
    </source>
</reference>
<accession>A0ABM8E0N8</accession>